<evidence type="ECO:0000313" key="3">
    <source>
        <dbReference type="Proteomes" id="UP000740883"/>
    </source>
</evidence>
<gene>
    <name evidence="2" type="ORF">NGRA_0958</name>
</gene>
<reference evidence="2 3" key="1">
    <citation type="journal article" date="2020" name="Genome Biol. Evol.">
        <title>Comparative genomics of strictly vertically transmitted, feminizing microsporidia endosymbionts of amphipod crustaceans.</title>
        <authorList>
            <person name="Cormier A."/>
            <person name="Chebbi M.A."/>
            <person name="Giraud I."/>
            <person name="Wattier R."/>
            <person name="Teixeira M."/>
            <person name="Gilbert C."/>
            <person name="Rigaud T."/>
            <person name="Cordaux R."/>
        </authorList>
    </citation>
    <scope>NUCLEOTIDE SEQUENCE [LARGE SCALE GENOMIC DNA]</scope>
    <source>
        <strain evidence="2 3">Ou3-Ou53</strain>
    </source>
</reference>
<comment type="caution">
    <text evidence="2">The sequence shown here is derived from an EMBL/GenBank/DDBJ whole genome shotgun (WGS) entry which is preliminary data.</text>
</comment>
<name>A0A9P6GZE9_9MICR</name>
<dbReference type="EMBL" id="SBJO01000048">
    <property type="protein sequence ID" value="KAF9763920.1"/>
    <property type="molecule type" value="Genomic_DNA"/>
</dbReference>
<feature type="signal peptide" evidence="1">
    <location>
        <begin position="1"/>
        <end position="15"/>
    </location>
</feature>
<keyword evidence="1" id="KW-0732">Signal</keyword>
<dbReference type="Proteomes" id="UP000740883">
    <property type="component" value="Unassembled WGS sequence"/>
</dbReference>
<evidence type="ECO:0000256" key="1">
    <source>
        <dbReference type="SAM" id="SignalP"/>
    </source>
</evidence>
<accession>A0A9P6GZE9</accession>
<organism evidence="2 3">
    <name type="scientific">Nosema granulosis</name>
    <dbReference type="NCBI Taxonomy" id="83296"/>
    <lineage>
        <taxon>Eukaryota</taxon>
        <taxon>Fungi</taxon>
        <taxon>Fungi incertae sedis</taxon>
        <taxon>Microsporidia</taxon>
        <taxon>Nosematidae</taxon>
        <taxon>Nosema</taxon>
    </lineage>
</organism>
<proteinExistence type="predicted"/>
<evidence type="ECO:0000313" key="2">
    <source>
        <dbReference type="EMBL" id="KAF9763920.1"/>
    </source>
</evidence>
<keyword evidence="3" id="KW-1185">Reference proteome</keyword>
<dbReference type="AlphaFoldDB" id="A0A9P6GZE9"/>
<sequence length="339" mass="39669">MKSITFVLCIRCAFSKLPCVFDIGGLLVSQDYSKWEVENVVLQKNVSFSKSYLYLGEECNSLCPRFVSIYVDYYVLKNMFYSNTTKTYDEVVKMYHRDAQENILLSLVNENESCFTIKSNSNTVVEHKIGQTILNCLSLIDGTRKTIQKEISLKNTIFDSEYFVNNEEALNSCISFLNNIVIYDVSSAYQVFMKHFEDLIKNIHCIGEDRRTRLIEALKCANDYYKICLLIKDEDEETEYYFQDESKEMKVYKCLTIKFPGIKDMVESFMSVVLLNAEQNIRHYSSLIGFTKDFLFIPFETIIENNIHYIEYQYENDLCTIPIPYKSTFLKCVQLSEIK</sequence>
<feature type="chain" id="PRO_5040506604" evidence="1">
    <location>
        <begin position="16"/>
        <end position="339"/>
    </location>
</feature>
<protein>
    <submittedName>
        <fullName evidence="2">Uncharacterized protein</fullName>
    </submittedName>
</protein>